<feature type="transmembrane region" description="Helical" evidence="12">
    <location>
        <begin position="133"/>
        <end position="156"/>
    </location>
</feature>
<dbReference type="PROSITE" id="PS51846">
    <property type="entry name" value="CNNM"/>
    <property type="match status" value="1"/>
</dbReference>
<dbReference type="SUPFAM" id="SSF54631">
    <property type="entry name" value="CBS-domain pair"/>
    <property type="match status" value="1"/>
</dbReference>
<dbReference type="InterPro" id="IPR051676">
    <property type="entry name" value="UPF0053_domain"/>
</dbReference>
<reference evidence="15 16" key="1">
    <citation type="submission" date="2024-09" db="EMBL/GenBank/DDBJ databases">
        <authorList>
            <person name="Sun Q."/>
            <person name="Mori K."/>
        </authorList>
    </citation>
    <scope>NUCLEOTIDE SEQUENCE [LARGE SCALE GENOMIC DNA]</scope>
    <source>
        <strain evidence="15 16">JCM 12520</strain>
    </source>
</reference>
<feature type="region of interest" description="Disordered" evidence="11">
    <location>
        <begin position="429"/>
        <end position="453"/>
    </location>
</feature>
<dbReference type="InterPro" id="IPR005170">
    <property type="entry name" value="Transptr-assoc_dom"/>
</dbReference>
<evidence type="ECO:0000256" key="6">
    <source>
        <dbReference type="ARBA" id="ARBA00022989"/>
    </source>
</evidence>
<evidence type="ECO:0000256" key="10">
    <source>
        <dbReference type="PROSITE-ProRule" id="PRU01193"/>
    </source>
</evidence>
<keyword evidence="5" id="KW-0677">Repeat</keyword>
<comment type="subcellular location">
    <subcellularLocation>
        <location evidence="1">Cell membrane</location>
        <topology evidence="1">Multi-pass membrane protein</topology>
    </subcellularLocation>
</comment>
<dbReference type="RefSeq" id="WP_344909294.1">
    <property type="nucleotide sequence ID" value="NZ_BAAAYO010000008.1"/>
</dbReference>
<keyword evidence="16" id="KW-1185">Reference proteome</keyword>
<accession>A0ABV5W262</accession>
<dbReference type="InterPro" id="IPR044751">
    <property type="entry name" value="Ion_transp-like_CBS"/>
</dbReference>
<evidence type="ECO:0000256" key="8">
    <source>
        <dbReference type="ARBA" id="ARBA00023136"/>
    </source>
</evidence>
<evidence type="ECO:0000256" key="12">
    <source>
        <dbReference type="SAM" id="Phobius"/>
    </source>
</evidence>
<dbReference type="Proteomes" id="UP001589619">
    <property type="component" value="Unassembled WGS sequence"/>
</dbReference>
<feature type="transmembrane region" description="Helical" evidence="12">
    <location>
        <begin position="98"/>
        <end position="121"/>
    </location>
</feature>
<protein>
    <submittedName>
        <fullName evidence="15">Hemolysin family protein</fullName>
    </submittedName>
</protein>
<feature type="compositionally biased region" description="Polar residues" evidence="11">
    <location>
        <begin position="431"/>
        <end position="440"/>
    </location>
</feature>
<dbReference type="PANTHER" id="PTHR43099">
    <property type="entry name" value="UPF0053 PROTEIN YRKA"/>
    <property type="match status" value="1"/>
</dbReference>
<dbReference type="Gene3D" id="3.30.465.10">
    <property type="match status" value="1"/>
</dbReference>
<evidence type="ECO:0000256" key="7">
    <source>
        <dbReference type="ARBA" id="ARBA00023122"/>
    </source>
</evidence>
<dbReference type="PANTHER" id="PTHR43099:SF2">
    <property type="entry name" value="UPF0053 PROTEIN YRKA"/>
    <property type="match status" value="1"/>
</dbReference>
<dbReference type="Pfam" id="PF03471">
    <property type="entry name" value="CorC_HlyC"/>
    <property type="match status" value="1"/>
</dbReference>
<dbReference type="PROSITE" id="PS51371">
    <property type="entry name" value="CBS"/>
    <property type="match status" value="2"/>
</dbReference>
<evidence type="ECO:0000256" key="9">
    <source>
        <dbReference type="PROSITE-ProRule" id="PRU00703"/>
    </source>
</evidence>
<keyword evidence="4 10" id="KW-0812">Transmembrane</keyword>
<dbReference type="InterPro" id="IPR002550">
    <property type="entry name" value="CNNM"/>
</dbReference>
<evidence type="ECO:0000313" key="15">
    <source>
        <dbReference type="EMBL" id="MFB9754636.1"/>
    </source>
</evidence>
<organism evidence="15 16">
    <name type="scientific">Paenibacillus hodogayensis</name>
    <dbReference type="NCBI Taxonomy" id="279208"/>
    <lineage>
        <taxon>Bacteria</taxon>
        <taxon>Bacillati</taxon>
        <taxon>Bacillota</taxon>
        <taxon>Bacilli</taxon>
        <taxon>Bacillales</taxon>
        <taxon>Paenibacillaceae</taxon>
        <taxon>Paenibacillus</taxon>
    </lineage>
</organism>
<evidence type="ECO:0000256" key="5">
    <source>
        <dbReference type="ARBA" id="ARBA00022737"/>
    </source>
</evidence>
<dbReference type="Pfam" id="PF00571">
    <property type="entry name" value="CBS"/>
    <property type="match status" value="2"/>
</dbReference>
<evidence type="ECO:0000256" key="1">
    <source>
        <dbReference type="ARBA" id="ARBA00004651"/>
    </source>
</evidence>
<comment type="similarity">
    <text evidence="2">Belongs to the UPF0053 family.</text>
</comment>
<dbReference type="Gene3D" id="3.10.580.10">
    <property type="entry name" value="CBS-domain"/>
    <property type="match status" value="1"/>
</dbReference>
<feature type="domain" description="CBS" evidence="13">
    <location>
        <begin position="281"/>
        <end position="341"/>
    </location>
</feature>
<feature type="transmembrane region" description="Helical" evidence="12">
    <location>
        <begin position="6"/>
        <end position="27"/>
    </location>
</feature>
<keyword evidence="8 10" id="KW-0472">Membrane</keyword>
<evidence type="ECO:0000256" key="4">
    <source>
        <dbReference type="ARBA" id="ARBA00022692"/>
    </source>
</evidence>
<name>A0ABV5W262_9BACL</name>
<evidence type="ECO:0000256" key="11">
    <source>
        <dbReference type="SAM" id="MobiDB-lite"/>
    </source>
</evidence>
<evidence type="ECO:0000313" key="16">
    <source>
        <dbReference type="Proteomes" id="UP001589619"/>
    </source>
</evidence>
<dbReference type="SMART" id="SM01091">
    <property type="entry name" value="CorC_HlyC"/>
    <property type="match status" value="1"/>
</dbReference>
<comment type="caution">
    <text evidence="15">The sequence shown here is derived from an EMBL/GenBank/DDBJ whole genome shotgun (WGS) entry which is preliminary data.</text>
</comment>
<dbReference type="InterPro" id="IPR000644">
    <property type="entry name" value="CBS_dom"/>
</dbReference>
<dbReference type="InterPro" id="IPR036318">
    <property type="entry name" value="FAD-bd_PCMH-like_sf"/>
</dbReference>
<dbReference type="InterPro" id="IPR046342">
    <property type="entry name" value="CBS_dom_sf"/>
</dbReference>
<keyword evidence="7 9" id="KW-0129">CBS domain</keyword>
<dbReference type="EMBL" id="JBHMAG010000016">
    <property type="protein sequence ID" value="MFB9754636.1"/>
    <property type="molecule type" value="Genomic_DNA"/>
</dbReference>
<evidence type="ECO:0000259" key="14">
    <source>
        <dbReference type="PROSITE" id="PS51846"/>
    </source>
</evidence>
<gene>
    <name evidence="15" type="ORF">ACFFNY_23960</name>
</gene>
<proteinExistence type="inferred from homology"/>
<keyword evidence="6 10" id="KW-1133">Transmembrane helix</keyword>
<feature type="domain" description="CNNM transmembrane" evidence="14">
    <location>
        <begin position="1"/>
        <end position="201"/>
    </location>
</feature>
<sequence>MITLNLLLVALLIAATAFFVATEFAIVKLRPSRVDQMVQENRKNAGAVKKVTANLDGYLSACQLGITITALGLGWLGEPTVEKMLHPLLEPLHMPEEVVSFLSFFVAFVLMTYVHVVLGELAPKTAAIHKAEAIALLTAKPIMFFYKMMYPFIWVLNGSANSLIRLFGMKPAKEHEEAHSEEELRIILTESYESGKINNTEYGYVNRIFAFDDMLAREIMVPRTDMVCLYADQTTEQNLKVIKEEQYTRFPVAGGSKDEIVGMINTKQFFLRHDDNPDIELSELILPVVRVPDTLPIKALLLRMQQERVHMVVLMDEYGGTSGMITIEDILEEIVGEIRDEFDGEEKQEIEKLDDNRFVVDGKLSVMRINELFDTHIESEGAETIGGWLYGQRAELKKDDEWHIGNLTFIVRDKERHRIRKVEIIHDEQSGDATAENSTGLKERTDGNDSADV</sequence>
<dbReference type="CDD" id="cd04590">
    <property type="entry name" value="CBS_pair_CorC_HlyC_assoc"/>
    <property type="match status" value="1"/>
</dbReference>
<dbReference type="SUPFAM" id="SSF56176">
    <property type="entry name" value="FAD-binding/transporter-associated domain-like"/>
    <property type="match status" value="1"/>
</dbReference>
<dbReference type="Pfam" id="PF01595">
    <property type="entry name" value="CNNM"/>
    <property type="match status" value="1"/>
</dbReference>
<evidence type="ECO:0000256" key="3">
    <source>
        <dbReference type="ARBA" id="ARBA00022475"/>
    </source>
</evidence>
<feature type="domain" description="CBS" evidence="13">
    <location>
        <begin position="220"/>
        <end position="279"/>
    </location>
</feature>
<keyword evidence="3" id="KW-1003">Cell membrane</keyword>
<feature type="transmembrane region" description="Helical" evidence="12">
    <location>
        <begin position="58"/>
        <end position="78"/>
    </location>
</feature>
<evidence type="ECO:0000256" key="2">
    <source>
        <dbReference type="ARBA" id="ARBA00006337"/>
    </source>
</evidence>
<dbReference type="InterPro" id="IPR016169">
    <property type="entry name" value="FAD-bd_PCMH_sub2"/>
</dbReference>
<evidence type="ECO:0000259" key="13">
    <source>
        <dbReference type="PROSITE" id="PS51371"/>
    </source>
</evidence>